<keyword evidence="2" id="KW-1185">Reference proteome</keyword>
<protein>
    <submittedName>
        <fullName evidence="1">Uncharacterized protein</fullName>
    </submittedName>
</protein>
<sequence length="128" mass="14978">MLMLYHIVGDVFCGGNEMLFLEAEKTLHCDFNLLINDYKILRLSTNDISDFANKLSFILRERNVSKSSIEYIKTSVLSRRTNHTTIGTRQQKETREAIMSSPYLMDLLVKMFYYDFTLFGYPLPDMPE</sequence>
<gene>
    <name evidence="1" type="ORF">OESDEN_02539</name>
</gene>
<dbReference type="AlphaFoldDB" id="A0A0B1TQ01"/>
<dbReference type="PANTHER" id="PTHR22900:SF13">
    <property type="entry name" value="CARBOHYDRATE SULFOTRANSFERASE-RELATED"/>
    <property type="match status" value="1"/>
</dbReference>
<dbReference type="EMBL" id="KN549449">
    <property type="protein sequence ID" value="KHJ97480.1"/>
    <property type="molecule type" value="Genomic_DNA"/>
</dbReference>
<organism evidence="1 2">
    <name type="scientific">Oesophagostomum dentatum</name>
    <name type="common">Nodular worm</name>
    <dbReference type="NCBI Taxonomy" id="61180"/>
    <lineage>
        <taxon>Eukaryota</taxon>
        <taxon>Metazoa</taxon>
        <taxon>Ecdysozoa</taxon>
        <taxon>Nematoda</taxon>
        <taxon>Chromadorea</taxon>
        <taxon>Rhabditida</taxon>
        <taxon>Rhabditina</taxon>
        <taxon>Rhabditomorpha</taxon>
        <taxon>Strongyloidea</taxon>
        <taxon>Strongylidae</taxon>
        <taxon>Oesophagostomum</taxon>
    </lineage>
</organism>
<dbReference type="PANTHER" id="PTHR22900">
    <property type="entry name" value="PROTEIN CBG14245-RELATED"/>
    <property type="match status" value="1"/>
</dbReference>
<name>A0A0B1TQ01_OESDE</name>
<proteinExistence type="predicted"/>
<evidence type="ECO:0000313" key="2">
    <source>
        <dbReference type="Proteomes" id="UP000053660"/>
    </source>
</evidence>
<dbReference type="Proteomes" id="UP000053660">
    <property type="component" value="Unassembled WGS sequence"/>
</dbReference>
<accession>A0A0B1TQ01</accession>
<dbReference type="OrthoDB" id="5853975at2759"/>
<dbReference type="GO" id="GO:0047756">
    <property type="term" value="F:chondroitin 4-sulfotransferase activity"/>
    <property type="evidence" value="ECO:0007669"/>
    <property type="project" value="InterPro"/>
</dbReference>
<dbReference type="GO" id="GO:0016020">
    <property type="term" value="C:membrane"/>
    <property type="evidence" value="ECO:0007669"/>
    <property type="project" value="InterPro"/>
</dbReference>
<reference evidence="1 2" key="1">
    <citation type="submission" date="2014-03" db="EMBL/GenBank/DDBJ databases">
        <title>Draft genome of the hookworm Oesophagostomum dentatum.</title>
        <authorList>
            <person name="Mitreva M."/>
        </authorList>
    </citation>
    <scope>NUCLEOTIDE SEQUENCE [LARGE SCALE GENOMIC DNA]</scope>
    <source>
        <strain evidence="1 2">OD-Hann</strain>
    </source>
</reference>
<dbReference type="InterPro" id="IPR005331">
    <property type="entry name" value="Sulfotransferase"/>
</dbReference>
<dbReference type="GO" id="GO:0050650">
    <property type="term" value="P:chondroitin sulfate proteoglycan biosynthetic process"/>
    <property type="evidence" value="ECO:0007669"/>
    <property type="project" value="InterPro"/>
</dbReference>
<evidence type="ECO:0000313" key="1">
    <source>
        <dbReference type="EMBL" id="KHJ97480.1"/>
    </source>
</evidence>
<dbReference type="Pfam" id="PF03567">
    <property type="entry name" value="Sulfotransfer_2"/>
    <property type="match status" value="1"/>
</dbReference>
<dbReference type="InterPro" id="IPR007669">
    <property type="entry name" value="Chst-1-like"/>
</dbReference>
<dbReference type="GO" id="GO:1902884">
    <property type="term" value="P:positive regulation of response to oxidative stress"/>
    <property type="evidence" value="ECO:0007669"/>
    <property type="project" value="InterPro"/>
</dbReference>